<evidence type="ECO:0000313" key="1">
    <source>
        <dbReference type="EMBL" id="EEE55285.1"/>
    </source>
</evidence>
<accession>A0A8J8YQD0</accession>
<gene>
    <name evidence="1" type="ORF">OsJ_03228</name>
</gene>
<dbReference type="AlphaFoldDB" id="A0A8J8YQD0"/>
<dbReference type="Gramene" id="Os01t0712501-01">
    <property type="protein sequence ID" value="Os01t0712501-01"/>
    <property type="gene ID" value="Os01g0712501"/>
</dbReference>
<dbReference type="HOGENOM" id="CLU_2531512_0_0_1"/>
<dbReference type="Proteomes" id="UP000007752">
    <property type="component" value="Chromosome 1"/>
</dbReference>
<organism evidence="1">
    <name type="scientific">Oryza sativa subsp. japonica</name>
    <name type="common">Rice</name>
    <dbReference type="NCBI Taxonomy" id="39947"/>
    <lineage>
        <taxon>Eukaryota</taxon>
        <taxon>Viridiplantae</taxon>
        <taxon>Streptophyta</taxon>
        <taxon>Embryophyta</taxon>
        <taxon>Tracheophyta</taxon>
        <taxon>Spermatophyta</taxon>
        <taxon>Magnoliopsida</taxon>
        <taxon>Liliopsida</taxon>
        <taxon>Poales</taxon>
        <taxon>Poaceae</taxon>
        <taxon>BOP clade</taxon>
        <taxon>Oryzoideae</taxon>
        <taxon>Oryzeae</taxon>
        <taxon>Oryzinae</taxon>
        <taxon>Oryza</taxon>
        <taxon>Oryza sativa</taxon>
    </lineage>
</organism>
<reference evidence="1" key="1">
    <citation type="journal article" date="2005" name="PLoS Biol.">
        <title>The genomes of Oryza sativa: a history of duplications.</title>
        <authorList>
            <person name="Yu J."/>
            <person name="Wang J."/>
            <person name="Lin W."/>
            <person name="Li S."/>
            <person name="Li H."/>
            <person name="Zhou J."/>
            <person name="Ni P."/>
            <person name="Dong W."/>
            <person name="Hu S."/>
            <person name="Zeng C."/>
            <person name="Zhang J."/>
            <person name="Zhang Y."/>
            <person name="Li R."/>
            <person name="Xu Z."/>
            <person name="Li S."/>
            <person name="Li X."/>
            <person name="Zheng H."/>
            <person name="Cong L."/>
            <person name="Lin L."/>
            <person name="Yin J."/>
            <person name="Geng J."/>
            <person name="Li G."/>
            <person name="Shi J."/>
            <person name="Liu J."/>
            <person name="Lv H."/>
            <person name="Li J."/>
            <person name="Wang J."/>
            <person name="Deng Y."/>
            <person name="Ran L."/>
            <person name="Shi X."/>
            <person name="Wang X."/>
            <person name="Wu Q."/>
            <person name="Li C."/>
            <person name="Ren X."/>
            <person name="Wang J."/>
            <person name="Wang X."/>
            <person name="Li D."/>
            <person name="Liu D."/>
            <person name="Zhang X."/>
            <person name="Ji Z."/>
            <person name="Zhao W."/>
            <person name="Sun Y."/>
            <person name="Zhang Z."/>
            <person name="Bao J."/>
            <person name="Han Y."/>
            <person name="Dong L."/>
            <person name="Ji J."/>
            <person name="Chen P."/>
            <person name="Wu S."/>
            <person name="Liu J."/>
            <person name="Xiao Y."/>
            <person name="Bu D."/>
            <person name="Tan J."/>
            <person name="Yang L."/>
            <person name="Ye C."/>
            <person name="Zhang J."/>
            <person name="Xu J."/>
            <person name="Zhou Y."/>
            <person name="Yu Y."/>
            <person name="Zhang B."/>
            <person name="Zhuang S."/>
            <person name="Wei H."/>
            <person name="Liu B."/>
            <person name="Lei M."/>
            <person name="Yu H."/>
            <person name="Li Y."/>
            <person name="Xu H."/>
            <person name="Wei S."/>
            <person name="He X."/>
            <person name="Fang L."/>
            <person name="Zhang Z."/>
            <person name="Zhang Y."/>
            <person name="Huang X."/>
            <person name="Su Z."/>
            <person name="Tong W."/>
            <person name="Li J."/>
            <person name="Tong Z."/>
            <person name="Li S."/>
            <person name="Ye J."/>
            <person name="Wang L."/>
            <person name="Fang L."/>
            <person name="Lei T."/>
            <person name="Chen C."/>
            <person name="Chen H."/>
            <person name="Xu Z."/>
            <person name="Li H."/>
            <person name="Huang H."/>
            <person name="Zhang F."/>
            <person name="Xu H."/>
            <person name="Li N."/>
            <person name="Zhao C."/>
            <person name="Li S."/>
            <person name="Dong L."/>
            <person name="Huang Y."/>
            <person name="Li L."/>
            <person name="Xi Y."/>
            <person name="Qi Q."/>
            <person name="Li W."/>
            <person name="Zhang B."/>
            <person name="Hu W."/>
            <person name="Zhang Y."/>
            <person name="Tian X."/>
            <person name="Jiao Y."/>
            <person name="Liang X."/>
            <person name="Jin J."/>
            <person name="Gao L."/>
            <person name="Zheng W."/>
            <person name="Hao B."/>
            <person name="Liu S."/>
            <person name="Wang W."/>
            <person name="Yuan L."/>
            <person name="Cao M."/>
            <person name="McDermott J."/>
            <person name="Samudrala R."/>
            <person name="Wang J."/>
            <person name="Wong G.K."/>
            <person name="Yang H."/>
        </authorList>
    </citation>
    <scope>NUCLEOTIDE SEQUENCE [LARGE SCALE GENOMIC DNA]</scope>
</reference>
<name>A0A8J8YQD0_ORYSJ</name>
<dbReference type="EMBL" id="CM000138">
    <property type="protein sequence ID" value="EEE55285.1"/>
    <property type="molecule type" value="Genomic_DNA"/>
</dbReference>
<protein>
    <submittedName>
        <fullName evidence="1">Uncharacterized protein</fullName>
    </submittedName>
</protein>
<sequence>MWFIARQADTQADKRRLCQICLHIYVSKVTSRKIAITLCITQNLYRTYDVNQAILFLDWTTYIGSVRPGLGDISTASGGSKSPA</sequence>
<reference evidence="1" key="2">
    <citation type="submission" date="2008-12" db="EMBL/GenBank/DDBJ databases">
        <title>Improved gene annotation of the rice (Oryza sativa) genomes.</title>
        <authorList>
            <person name="Wang J."/>
            <person name="Li R."/>
            <person name="Fan W."/>
            <person name="Huang Q."/>
            <person name="Zhang J."/>
            <person name="Zhou Y."/>
            <person name="Hu Y."/>
            <person name="Zi S."/>
            <person name="Li J."/>
            <person name="Ni P."/>
            <person name="Zheng H."/>
            <person name="Zhang Y."/>
            <person name="Zhao M."/>
            <person name="Hao Q."/>
            <person name="McDermott J."/>
            <person name="Samudrala R."/>
            <person name="Kristiansen K."/>
            <person name="Wong G.K.-S."/>
        </authorList>
    </citation>
    <scope>NUCLEOTIDE SEQUENCE</scope>
</reference>
<proteinExistence type="predicted"/>